<keyword evidence="2" id="KW-1185">Reference proteome</keyword>
<sequence length="286" mass="33351">MSKTHYIQTNLEFSIDSFIQHIAEEIEHVEYQKRADNLCYLWFSEASTRGVDITIEENELIEIRNTIMSNGADYYLTNILADAICTVYDGTLLTIDDDYEYTNYELDDDVLKLMAKELPVYTDEQIEKSVFDDTKTLKAIINSQKTTMTVFGPIRTTHFGVEFMNSFEDKSIEGLTKIMHKYIQAVNYNIPNYSYGNVMTTGEGENQKTLKLLTNQVDCLIDKYDYILFQIDEETIYAITNDDLNSILPKQWTRVDEYTIVAPKLNIVEWKNLLQRVYPLNKFNEI</sequence>
<protein>
    <submittedName>
        <fullName evidence="1">Uncharacterized protein</fullName>
    </submittedName>
</protein>
<gene>
    <name evidence="1" type="ORF">H8R27_02750</name>
</gene>
<evidence type="ECO:0000313" key="1">
    <source>
        <dbReference type="EMBL" id="MBC5833796.1"/>
    </source>
</evidence>
<evidence type="ECO:0000313" key="2">
    <source>
        <dbReference type="Proteomes" id="UP000605990"/>
    </source>
</evidence>
<name>A0ABR7IVH3_9FLAO</name>
<organism evidence="1 2">
    <name type="scientific">Flavobacterium bernardetii</name>
    <dbReference type="NCBI Taxonomy" id="2813823"/>
    <lineage>
        <taxon>Bacteria</taxon>
        <taxon>Pseudomonadati</taxon>
        <taxon>Bacteroidota</taxon>
        <taxon>Flavobacteriia</taxon>
        <taxon>Flavobacteriales</taxon>
        <taxon>Flavobacteriaceae</taxon>
        <taxon>Flavobacterium</taxon>
    </lineage>
</organism>
<comment type="caution">
    <text evidence="1">The sequence shown here is derived from an EMBL/GenBank/DDBJ whole genome shotgun (WGS) entry which is preliminary data.</text>
</comment>
<reference evidence="1 2" key="1">
    <citation type="submission" date="2020-08" db="EMBL/GenBank/DDBJ databases">
        <title>Description of novel Flavobacterium F-408 isolate.</title>
        <authorList>
            <person name="Saticioglu I.B."/>
            <person name="Duman M."/>
            <person name="Altun S."/>
        </authorList>
    </citation>
    <scope>NUCLEOTIDE SEQUENCE [LARGE SCALE GENOMIC DNA]</scope>
    <source>
        <strain evidence="1 2">F-408</strain>
    </source>
</reference>
<dbReference type="Proteomes" id="UP000605990">
    <property type="component" value="Unassembled WGS sequence"/>
</dbReference>
<dbReference type="EMBL" id="JACRUN010000001">
    <property type="protein sequence ID" value="MBC5833796.1"/>
    <property type="molecule type" value="Genomic_DNA"/>
</dbReference>
<proteinExistence type="predicted"/>
<accession>A0ABR7IVH3</accession>
<dbReference type="RefSeq" id="WP_166125028.1">
    <property type="nucleotide sequence ID" value="NZ_JAANOQ010000001.1"/>
</dbReference>